<feature type="chain" id="PRO_5029614469" description="Protein kinase domain-containing protein" evidence="13">
    <location>
        <begin position="37"/>
        <end position="636"/>
    </location>
</feature>
<feature type="region of interest" description="Disordered" evidence="11">
    <location>
        <begin position="255"/>
        <end position="275"/>
    </location>
</feature>
<name>A0A7I4FNI3_PHYPA</name>
<dbReference type="InterPro" id="IPR001611">
    <property type="entry name" value="Leu-rich_rpt"/>
</dbReference>
<dbReference type="PANTHER" id="PTHR48056:SF81">
    <property type="entry name" value="RECEPTOR PROTEIN-TYROSINE KINASE CEPR1"/>
    <property type="match status" value="1"/>
</dbReference>
<dbReference type="AlphaFoldDB" id="A0A7I4FNI3"/>
<keyword evidence="13" id="KW-0732">Signal</keyword>
<organism evidence="15 16">
    <name type="scientific">Physcomitrium patens</name>
    <name type="common">Spreading-leaved earth moss</name>
    <name type="synonym">Physcomitrella patens</name>
    <dbReference type="NCBI Taxonomy" id="3218"/>
    <lineage>
        <taxon>Eukaryota</taxon>
        <taxon>Viridiplantae</taxon>
        <taxon>Streptophyta</taxon>
        <taxon>Embryophyta</taxon>
        <taxon>Bryophyta</taxon>
        <taxon>Bryophytina</taxon>
        <taxon>Bryopsida</taxon>
        <taxon>Funariidae</taxon>
        <taxon>Funariales</taxon>
        <taxon>Funariaceae</taxon>
        <taxon>Physcomitrium</taxon>
    </lineage>
</organism>
<dbReference type="Gene3D" id="3.30.200.20">
    <property type="entry name" value="Phosphorylase Kinase, domain 1"/>
    <property type="match status" value="1"/>
</dbReference>
<protein>
    <recommendedName>
        <fullName evidence="14">Protein kinase domain-containing protein</fullName>
    </recommendedName>
</protein>
<dbReference type="Gene3D" id="3.80.10.10">
    <property type="entry name" value="Ribonuclease Inhibitor"/>
    <property type="match status" value="1"/>
</dbReference>
<evidence type="ECO:0000256" key="12">
    <source>
        <dbReference type="SAM" id="Phobius"/>
    </source>
</evidence>
<reference evidence="15 16" key="2">
    <citation type="journal article" date="2018" name="Plant J.">
        <title>The Physcomitrella patens chromosome-scale assembly reveals moss genome structure and evolution.</title>
        <authorList>
            <person name="Lang D."/>
            <person name="Ullrich K.K."/>
            <person name="Murat F."/>
            <person name="Fuchs J."/>
            <person name="Jenkins J."/>
            <person name="Haas F.B."/>
            <person name="Piednoel M."/>
            <person name="Gundlach H."/>
            <person name="Van Bel M."/>
            <person name="Meyberg R."/>
            <person name="Vives C."/>
            <person name="Morata J."/>
            <person name="Symeonidi A."/>
            <person name="Hiss M."/>
            <person name="Muchero W."/>
            <person name="Kamisugi Y."/>
            <person name="Saleh O."/>
            <person name="Blanc G."/>
            <person name="Decker E.L."/>
            <person name="van Gessel N."/>
            <person name="Grimwood J."/>
            <person name="Hayes R.D."/>
            <person name="Graham S.W."/>
            <person name="Gunter L.E."/>
            <person name="McDaniel S.F."/>
            <person name="Hoernstein S.N.W."/>
            <person name="Larsson A."/>
            <person name="Li F.W."/>
            <person name="Perroud P.F."/>
            <person name="Phillips J."/>
            <person name="Ranjan P."/>
            <person name="Rokshar D.S."/>
            <person name="Rothfels C.J."/>
            <person name="Schneider L."/>
            <person name="Shu S."/>
            <person name="Stevenson D.W."/>
            <person name="Thummler F."/>
            <person name="Tillich M."/>
            <person name="Villarreal Aguilar J.C."/>
            <person name="Widiez T."/>
            <person name="Wong G.K."/>
            <person name="Wymore A."/>
            <person name="Zhang Y."/>
            <person name="Zimmer A.D."/>
            <person name="Quatrano R.S."/>
            <person name="Mayer K.F.X."/>
            <person name="Goodstein D."/>
            <person name="Casacuberta J.M."/>
            <person name="Vandepoele K."/>
            <person name="Reski R."/>
            <person name="Cuming A.C."/>
            <person name="Tuskan G.A."/>
            <person name="Maumus F."/>
            <person name="Salse J."/>
            <person name="Schmutz J."/>
            <person name="Rensing S.A."/>
        </authorList>
    </citation>
    <scope>NUCLEOTIDE SEQUENCE [LARGE SCALE GENOMIC DNA]</scope>
    <source>
        <strain evidence="15 16">cv. Gransden 2004</strain>
    </source>
</reference>
<keyword evidence="2" id="KW-0433">Leucine-rich repeat</keyword>
<dbReference type="Gramene" id="Pp3c4_12460V3.5">
    <property type="protein sequence ID" value="Pp3c4_12460V3.5"/>
    <property type="gene ID" value="Pp3c4_12460"/>
</dbReference>
<dbReference type="InterPro" id="IPR011009">
    <property type="entry name" value="Kinase-like_dom_sf"/>
</dbReference>
<sequence>MGVGVSRGRAARGILSPGAGILLCCALISFLSSVCGFSDPSEVNALNTMFVDFNQDPKLTGWDRNNGDPCGTAWYGIVCSPDNFVVSIKIPGLGLNGKMQVWVLQNLRRLQVVDVSYNNISGDLPKQLPSSLNQLIMNNNLFSGGLPQFDQMRSLEVINLSNNQLDDKLESQLSTALVKLRILDLSNNKLEGGLLDSVKTMTALQTLNLQNNKLSGQLPASLVQLKHLQTFNIENNNFTGYLPSNFRPQTYKYGGNQLELHAPPPPPGTPTRSSAGSVESSFSAWFTITRIVVVAAGAAALVLALLSICFWFCIFRNRPNTSPKDPEANRSIQRPWFIPRFSRPNTSREKSNGVFEPAPLVKGVVEEAKVSKASPSLKALKAPPSFRGSSLLLPSATSSTGITEEVTKSSILATAFSVADLQAATNSFSQDNLIGEGNMGEVYRAESPDGQFLAVKKLNSNACMVQHEDDFLRVVEGLARLQHSSAVALVGYCAEHDQRLLVYEYFGRGSLHDKLHFSNENSKGLSWNVRIKIALGSARALKYLHEVCAPPVVHRNFSSANILLDDELNPHISDCGLAILASSGSESEVSAQLTTSFGYSAPEYAMFGTYTVKSDIYSFGVVMLELLTGRKPFDRF</sequence>
<dbReference type="InterPro" id="IPR032675">
    <property type="entry name" value="LRR_dom_sf"/>
</dbReference>
<dbReference type="PROSITE" id="PS50011">
    <property type="entry name" value="PROTEIN_KINASE_DOM"/>
    <property type="match status" value="1"/>
</dbReference>
<dbReference type="FunFam" id="3.30.200.20:FF:000125">
    <property type="entry name" value="Protein STRUBBELIG-RECEPTOR FAMILY 8"/>
    <property type="match status" value="1"/>
</dbReference>
<dbReference type="InterPro" id="IPR001245">
    <property type="entry name" value="Ser-Thr/Tyr_kinase_cat_dom"/>
</dbReference>
<evidence type="ECO:0000256" key="4">
    <source>
        <dbReference type="ARBA" id="ARBA00022737"/>
    </source>
</evidence>
<keyword evidence="4" id="KW-0677">Repeat</keyword>
<dbReference type="Pfam" id="PF08263">
    <property type="entry name" value="LRRNT_2"/>
    <property type="match status" value="1"/>
</dbReference>
<accession>A0A7I4FNI3</accession>
<evidence type="ECO:0000256" key="10">
    <source>
        <dbReference type="PROSITE-ProRule" id="PRU10141"/>
    </source>
</evidence>
<evidence type="ECO:0000313" key="15">
    <source>
        <dbReference type="EnsemblPlants" id="Pp3c4_12460V3.5"/>
    </source>
</evidence>
<keyword evidence="3 12" id="KW-0812">Transmembrane</keyword>
<evidence type="ECO:0000256" key="1">
    <source>
        <dbReference type="ARBA" id="ARBA00004370"/>
    </source>
</evidence>
<keyword evidence="16" id="KW-1185">Reference proteome</keyword>
<keyword evidence="9" id="KW-0325">Glycoprotein</keyword>
<evidence type="ECO:0000256" key="6">
    <source>
        <dbReference type="ARBA" id="ARBA00022840"/>
    </source>
</evidence>
<feature type="transmembrane region" description="Helical" evidence="12">
    <location>
        <begin position="291"/>
        <end position="314"/>
    </location>
</feature>
<dbReference type="SUPFAM" id="SSF56112">
    <property type="entry name" value="Protein kinase-like (PK-like)"/>
    <property type="match status" value="1"/>
</dbReference>
<evidence type="ECO:0000256" key="2">
    <source>
        <dbReference type="ARBA" id="ARBA00022614"/>
    </source>
</evidence>
<dbReference type="InterPro" id="IPR017441">
    <property type="entry name" value="Protein_kinase_ATP_BS"/>
</dbReference>
<keyword evidence="6 10" id="KW-0067">ATP-binding</keyword>
<evidence type="ECO:0000259" key="14">
    <source>
        <dbReference type="PROSITE" id="PS50011"/>
    </source>
</evidence>
<dbReference type="GO" id="GO:0004672">
    <property type="term" value="F:protein kinase activity"/>
    <property type="evidence" value="ECO:0007669"/>
    <property type="project" value="InterPro"/>
</dbReference>
<dbReference type="Pfam" id="PF00560">
    <property type="entry name" value="LRR_1"/>
    <property type="match status" value="5"/>
</dbReference>
<dbReference type="GO" id="GO:0016020">
    <property type="term" value="C:membrane"/>
    <property type="evidence" value="ECO:0007669"/>
    <property type="project" value="UniProtKB-SubCell"/>
</dbReference>
<dbReference type="InterPro" id="IPR003591">
    <property type="entry name" value="Leu-rich_rpt_typical-subtyp"/>
</dbReference>
<dbReference type="Proteomes" id="UP000006727">
    <property type="component" value="Chromosome 4"/>
</dbReference>
<dbReference type="PROSITE" id="PS00107">
    <property type="entry name" value="PROTEIN_KINASE_ATP"/>
    <property type="match status" value="1"/>
</dbReference>
<dbReference type="FunFam" id="1.10.510.10:FF:000095">
    <property type="entry name" value="protein STRUBBELIG-RECEPTOR FAMILY 8"/>
    <property type="match status" value="1"/>
</dbReference>
<dbReference type="InterPro" id="IPR013210">
    <property type="entry name" value="LRR_N_plant-typ"/>
</dbReference>
<feature type="signal peptide" evidence="13">
    <location>
        <begin position="1"/>
        <end position="36"/>
    </location>
</feature>
<evidence type="ECO:0000256" key="13">
    <source>
        <dbReference type="SAM" id="SignalP"/>
    </source>
</evidence>
<dbReference type="EMBL" id="ABEU02000004">
    <property type="status" value="NOT_ANNOTATED_CDS"/>
    <property type="molecule type" value="Genomic_DNA"/>
</dbReference>
<dbReference type="InterPro" id="IPR050647">
    <property type="entry name" value="Plant_LRR-RLKs"/>
</dbReference>
<keyword evidence="8 12" id="KW-0472">Membrane</keyword>
<evidence type="ECO:0000256" key="8">
    <source>
        <dbReference type="ARBA" id="ARBA00023136"/>
    </source>
</evidence>
<gene>
    <name evidence="15" type="primary">LOC112281040</name>
</gene>
<dbReference type="Gene3D" id="1.10.510.10">
    <property type="entry name" value="Transferase(Phosphotransferase) domain 1"/>
    <property type="match status" value="1"/>
</dbReference>
<evidence type="ECO:0000256" key="7">
    <source>
        <dbReference type="ARBA" id="ARBA00022989"/>
    </source>
</evidence>
<evidence type="ECO:0000256" key="9">
    <source>
        <dbReference type="ARBA" id="ARBA00023180"/>
    </source>
</evidence>
<comment type="subcellular location">
    <subcellularLocation>
        <location evidence="1">Membrane</location>
    </subcellularLocation>
</comment>
<dbReference type="GO" id="GO:0005524">
    <property type="term" value="F:ATP binding"/>
    <property type="evidence" value="ECO:0007669"/>
    <property type="project" value="UniProtKB-UniRule"/>
</dbReference>
<feature type="domain" description="Protein kinase" evidence="14">
    <location>
        <begin position="428"/>
        <end position="636"/>
    </location>
</feature>
<evidence type="ECO:0000256" key="11">
    <source>
        <dbReference type="SAM" id="MobiDB-lite"/>
    </source>
</evidence>
<dbReference type="PANTHER" id="PTHR48056">
    <property type="entry name" value="LRR RECEPTOR-LIKE SERINE/THREONINE-PROTEIN KINASE-RELATED"/>
    <property type="match status" value="1"/>
</dbReference>
<evidence type="ECO:0000256" key="5">
    <source>
        <dbReference type="ARBA" id="ARBA00022741"/>
    </source>
</evidence>
<keyword evidence="5 10" id="KW-0547">Nucleotide-binding</keyword>
<reference evidence="15 16" key="1">
    <citation type="journal article" date="2008" name="Science">
        <title>The Physcomitrella genome reveals evolutionary insights into the conquest of land by plants.</title>
        <authorList>
            <person name="Rensing S."/>
            <person name="Lang D."/>
            <person name="Zimmer A."/>
            <person name="Terry A."/>
            <person name="Salamov A."/>
            <person name="Shapiro H."/>
            <person name="Nishiyama T."/>
            <person name="Perroud P.-F."/>
            <person name="Lindquist E."/>
            <person name="Kamisugi Y."/>
            <person name="Tanahashi T."/>
            <person name="Sakakibara K."/>
            <person name="Fujita T."/>
            <person name="Oishi K."/>
            <person name="Shin-I T."/>
            <person name="Kuroki Y."/>
            <person name="Toyoda A."/>
            <person name="Suzuki Y."/>
            <person name="Hashimoto A."/>
            <person name="Yamaguchi K."/>
            <person name="Sugano A."/>
            <person name="Kohara Y."/>
            <person name="Fujiyama A."/>
            <person name="Anterola A."/>
            <person name="Aoki S."/>
            <person name="Ashton N."/>
            <person name="Barbazuk W.B."/>
            <person name="Barker E."/>
            <person name="Bennetzen J."/>
            <person name="Bezanilla M."/>
            <person name="Blankenship R."/>
            <person name="Cho S.H."/>
            <person name="Dutcher S."/>
            <person name="Estelle M."/>
            <person name="Fawcett J.A."/>
            <person name="Gundlach H."/>
            <person name="Hanada K."/>
            <person name="Heyl A."/>
            <person name="Hicks K.A."/>
            <person name="Hugh J."/>
            <person name="Lohr M."/>
            <person name="Mayer K."/>
            <person name="Melkozernov A."/>
            <person name="Murata T."/>
            <person name="Nelson D."/>
            <person name="Pils B."/>
            <person name="Prigge M."/>
            <person name="Reiss B."/>
            <person name="Renner T."/>
            <person name="Rombauts S."/>
            <person name="Rushton P."/>
            <person name="Sanderfoot A."/>
            <person name="Schween G."/>
            <person name="Shiu S.-H."/>
            <person name="Stueber K."/>
            <person name="Theodoulou F.L."/>
            <person name="Tu H."/>
            <person name="Van de Peer Y."/>
            <person name="Verrier P.J."/>
            <person name="Waters E."/>
            <person name="Wood A."/>
            <person name="Yang L."/>
            <person name="Cove D."/>
            <person name="Cuming A."/>
            <person name="Hasebe M."/>
            <person name="Lucas S."/>
            <person name="Mishler D.B."/>
            <person name="Reski R."/>
            <person name="Grigoriev I."/>
            <person name="Quatrano R.S."/>
            <person name="Boore J.L."/>
        </authorList>
    </citation>
    <scope>NUCLEOTIDE SEQUENCE [LARGE SCALE GENOMIC DNA]</scope>
    <source>
        <strain evidence="15 16">cv. Gransden 2004</strain>
    </source>
</reference>
<keyword evidence="7 12" id="KW-1133">Transmembrane helix</keyword>
<proteinExistence type="predicted"/>
<dbReference type="Pfam" id="PF07714">
    <property type="entry name" value="PK_Tyr_Ser-Thr"/>
    <property type="match status" value="1"/>
</dbReference>
<dbReference type="InterPro" id="IPR000719">
    <property type="entry name" value="Prot_kinase_dom"/>
</dbReference>
<dbReference type="SUPFAM" id="SSF52058">
    <property type="entry name" value="L domain-like"/>
    <property type="match status" value="1"/>
</dbReference>
<evidence type="ECO:0000256" key="3">
    <source>
        <dbReference type="ARBA" id="ARBA00022692"/>
    </source>
</evidence>
<reference evidence="15" key="3">
    <citation type="submission" date="2020-12" db="UniProtKB">
        <authorList>
            <consortium name="EnsemblPlants"/>
        </authorList>
    </citation>
    <scope>IDENTIFICATION</scope>
</reference>
<dbReference type="EnsemblPlants" id="Pp3c4_12460V3.5">
    <property type="protein sequence ID" value="Pp3c4_12460V3.5"/>
    <property type="gene ID" value="Pp3c4_12460"/>
</dbReference>
<feature type="binding site" evidence="10">
    <location>
        <position position="457"/>
    </location>
    <ligand>
        <name>ATP</name>
        <dbReference type="ChEBI" id="CHEBI:30616"/>
    </ligand>
</feature>
<evidence type="ECO:0000313" key="16">
    <source>
        <dbReference type="Proteomes" id="UP000006727"/>
    </source>
</evidence>
<dbReference type="SMART" id="SM00369">
    <property type="entry name" value="LRR_TYP"/>
    <property type="match status" value="4"/>
</dbReference>